<dbReference type="Gene3D" id="3.40.190.10">
    <property type="entry name" value="Periplasmic binding protein-like II"/>
    <property type="match status" value="2"/>
</dbReference>
<keyword evidence="4 9" id="KW-0808">Transferase</keyword>
<evidence type="ECO:0000313" key="10">
    <source>
        <dbReference type="Proteomes" id="UP000831151"/>
    </source>
</evidence>
<dbReference type="Pfam" id="PF01379">
    <property type="entry name" value="Porphobil_deam"/>
    <property type="match status" value="1"/>
</dbReference>
<dbReference type="GO" id="GO:0005737">
    <property type="term" value="C:cytoplasm"/>
    <property type="evidence" value="ECO:0007669"/>
    <property type="project" value="UniProtKB-UniRule"/>
</dbReference>
<evidence type="ECO:0000259" key="8">
    <source>
        <dbReference type="Pfam" id="PF01379"/>
    </source>
</evidence>
<dbReference type="InterPro" id="IPR022417">
    <property type="entry name" value="Porphobilin_deaminase_N"/>
</dbReference>
<dbReference type="PRINTS" id="PR00151">
    <property type="entry name" value="PORPHBDMNASE"/>
</dbReference>
<accession>A0A9E7DK58</accession>
<organism evidence="9 10">
    <name type="scientific">Fenollaria massiliensis</name>
    <dbReference type="NCBI Taxonomy" id="938288"/>
    <lineage>
        <taxon>Bacteria</taxon>
        <taxon>Bacillati</taxon>
        <taxon>Bacillota</taxon>
        <taxon>Clostridia</taxon>
        <taxon>Eubacteriales</taxon>
        <taxon>Fenollaria</taxon>
    </lineage>
</organism>
<evidence type="ECO:0000256" key="2">
    <source>
        <dbReference type="ARBA" id="ARBA00005638"/>
    </source>
</evidence>
<dbReference type="PIRSF" id="PIRSF001438">
    <property type="entry name" value="4pyrrol_synth_OHMeBilane_synth"/>
    <property type="match status" value="1"/>
</dbReference>
<dbReference type="SUPFAM" id="SSF53850">
    <property type="entry name" value="Periplasmic binding protein-like II"/>
    <property type="match status" value="1"/>
</dbReference>
<sequence length="300" mass="33919">MKIRVGTRTSRLALKQVELVFNKLKEFYDIDYEVVGINTLGDIDKKTSISQMGGKGVFVRAIEDALKDGRIDIAVHSLKDMTSEIEEGLEIIYFGERAKRNDIIVLNEKHKGKNELRNGMRVATGSLRRKFLLAMEEKKFSIAEIRGNIESRIAKLDTEGFDAIILSRAAIDRLDLSGGLEGRIIDLEEDEFLPSPCQGVIALEINKNNHELKQMLKSIRDEKTDFEVGVERAFLSESGASCNKPLGIHVVSDDNKAHVNAFMASDDLKRYRFINFDTDKENYLKDVKKYTESIKGDIDV</sequence>
<evidence type="ECO:0000313" key="9">
    <source>
        <dbReference type="EMBL" id="UQK59341.1"/>
    </source>
</evidence>
<dbReference type="PANTHER" id="PTHR11557:SF0">
    <property type="entry name" value="PORPHOBILINOGEN DEAMINASE"/>
    <property type="match status" value="1"/>
</dbReference>
<dbReference type="Proteomes" id="UP000831151">
    <property type="component" value="Chromosome"/>
</dbReference>
<dbReference type="EMBL" id="CP096649">
    <property type="protein sequence ID" value="UQK59341.1"/>
    <property type="molecule type" value="Genomic_DNA"/>
</dbReference>
<dbReference type="RefSeq" id="WP_249242808.1">
    <property type="nucleotide sequence ID" value="NZ_CP096649.1"/>
</dbReference>
<proteinExistence type="inferred from homology"/>
<keyword evidence="10" id="KW-1185">Reference proteome</keyword>
<evidence type="ECO:0000256" key="1">
    <source>
        <dbReference type="ARBA" id="ARBA00002869"/>
    </source>
</evidence>
<reference evidence="9" key="1">
    <citation type="submission" date="2022-04" db="EMBL/GenBank/DDBJ databases">
        <title>Complete genome sequences of Ezakiella coagulans and Fenollaria massiliensis.</title>
        <authorList>
            <person name="France M.T."/>
            <person name="Clifford J."/>
            <person name="Narina S."/>
            <person name="Rutt L."/>
            <person name="Ravel J."/>
        </authorList>
    </citation>
    <scope>NUCLEOTIDE SEQUENCE</scope>
    <source>
        <strain evidence="9">C0061C2</strain>
    </source>
</reference>
<dbReference type="GO" id="GO:0004418">
    <property type="term" value="F:hydroxymethylbilane synthase activity"/>
    <property type="evidence" value="ECO:0007669"/>
    <property type="project" value="UniProtKB-UniRule"/>
</dbReference>
<comment type="catalytic activity">
    <reaction evidence="6">
        <text>4 porphobilinogen + H2O = hydroxymethylbilane + 4 NH4(+)</text>
        <dbReference type="Rhea" id="RHEA:13185"/>
        <dbReference type="ChEBI" id="CHEBI:15377"/>
        <dbReference type="ChEBI" id="CHEBI:28938"/>
        <dbReference type="ChEBI" id="CHEBI:57845"/>
        <dbReference type="ChEBI" id="CHEBI:58126"/>
        <dbReference type="EC" id="2.5.1.61"/>
    </reaction>
</comment>
<dbReference type="EC" id="2.5.1.61" evidence="3 7"/>
<name>A0A9E7DK58_9FIRM</name>
<evidence type="ECO:0000256" key="4">
    <source>
        <dbReference type="ARBA" id="ARBA00022679"/>
    </source>
</evidence>
<dbReference type="KEGG" id="fms:M1R53_01320"/>
<protein>
    <recommendedName>
        <fullName evidence="3 7">Hydroxymethylbilane synthase</fullName>
        <ecNumber evidence="3 7">2.5.1.61</ecNumber>
    </recommendedName>
</protein>
<comment type="function">
    <text evidence="1">Tetrapolymerization of the monopyrrole PBG into the hydroxymethylbilane pre-uroporphyrinogen in several discrete steps.</text>
</comment>
<evidence type="ECO:0000256" key="5">
    <source>
        <dbReference type="ARBA" id="ARBA00023244"/>
    </source>
</evidence>
<dbReference type="Gene3D" id="3.30.160.40">
    <property type="entry name" value="Porphobilinogen deaminase, C-terminal domain"/>
    <property type="match status" value="1"/>
</dbReference>
<comment type="similarity">
    <text evidence="2">Belongs to the HMBS family.</text>
</comment>
<dbReference type="GO" id="GO:0006783">
    <property type="term" value="P:heme biosynthetic process"/>
    <property type="evidence" value="ECO:0007669"/>
    <property type="project" value="TreeGrafter"/>
</dbReference>
<dbReference type="NCBIfam" id="TIGR00212">
    <property type="entry name" value="hemC"/>
    <property type="match status" value="1"/>
</dbReference>
<dbReference type="PANTHER" id="PTHR11557">
    <property type="entry name" value="PORPHOBILINOGEN DEAMINASE"/>
    <property type="match status" value="1"/>
</dbReference>
<evidence type="ECO:0000256" key="3">
    <source>
        <dbReference type="ARBA" id="ARBA00012655"/>
    </source>
</evidence>
<dbReference type="InterPro" id="IPR036803">
    <property type="entry name" value="Porphobilinogen_deaminase_C_sf"/>
</dbReference>
<dbReference type="InterPro" id="IPR000860">
    <property type="entry name" value="HemC"/>
</dbReference>
<feature type="domain" description="Porphobilinogen deaminase N-terminal" evidence="8">
    <location>
        <begin position="3"/>
        <end position="213"/>
    </location>
</feature>
<evidence type="ECO:0000256" key="7">
    <source>
        <dbReference type="NCBIfam" id="TIGR00212"/>
    </source>
</evidence>
<gene>
    <name evidence="9" type="primary">hemC</name>
    <name evidence="9" type="ORF">M1R53_01320</name>
</gene>
<dbReference type="AlphaFoldDB" id="A0A9E7DK58"/>
<keyword evidence="5" id="KW-0627">Porphyrin biosynthesis</keyword>
<evidence type="ECO:0000256" key="6">
    <source>
        <dbReference type="ARBA" id="ARBA00048169"/>
    </source>
</evidence>
<dbReference type="SUPFAM" id="SSF54782">
    <property type="entry name" value="Porphobilinogen deaminase (hydroxymethylbilane synthase), C-terminal domain"/>
    <property type="match status" value="1"/>
</dbReference>